<dbReference type="EMBL" id="HBIJ01014275">
    <property type="protein sequence ID" value="CAE0368822.1"/>
    <property type="molecule type" value="Transcribed_RNA"/>
</dbReference>
<gene>
    <name evidence="1" type="ORF">ALAG00032_LOCUS9585</name>
</gene>
<protein>
    <submittedName>
        <fullName evidence="1">Uncharacterized protein</fullName>
    </submittedName>
</protein>
<reference evidence="1" key="1">
    <citation type="submission" date="2021-01" db="EMBL/GenBank/DDBJ databases">
        <authorList>
            <person name="Corre E."/>
            <person name="Pelletier E."/>
            <person name="Niang G."/>
            <person name="Scheremetjew M."/>
            <person name="Finn R."/>
            <person name="Kale V."/>
            <person name="Holt S."/>
            <person name="Cochrane G."/>
            <person name="Meng A."/>
            <person name="Brown T."/>
            <person name="Cohen L."/>
        </authorList>
    </citation>
    <scope>NUCLEOTIDE SEQUENCE</scope>
    <source>
        <strain evidence="1">CCMP1510</strain>
    </source>
</reference>
<sequence length="349" mass="40299">MGPSWRIFCSSKKKKNYTVHMPIVVISKIHGYTQKGILVPNVYFGKGDLLKWHYESRFLWKTVGRKLAFEERDKRIFWRGAILNLNQGCELDRGNFERLEAASLTVKYPRLFDIRCHHSCSIHNYSLPYRTSKNKECYASWQKNMKVHATTINLSTVPNAIRLVQDDEYRDDSYFANYRGVLSLPGKISDGYSKSLNKYWGLGAVVFIWQHEYVEFYYPQLIPGKTHLILNSTNALDQASLILNRSSTVDTLIQGALNTAKSVVCASCLALYLKDFFISMRKHFRMDLVFDNAAALNKVFQQSQINCHKDFVELFIADGPIKKHNHLKMRTLPPAASCKALLRDYFKLS</sequence>
<proteinExistence type="predicted"/>
<dbReference type="AlphaFoldDB" id="A0A7S3JY32"/>
<accession>A0A7S3JY32</accession>
<organism evidence="1">
    <name type="scientific">Aureoumbra lagunensis</name>
    <dbReference type="NCBI Taxonomy" id="44058"/>
    <lineage>
        <taxon>Eukaryota</taxon>
        <taxon>Sar</taxon>
        <taxon>Stramenopiles</taxon>
        <taxon>Ochrophyta</taxon>
        <taxon>Pelagophyceae</taxon>
        <taxon>Pelagomonadales</taxon>
        <taxon>Aureoumbra</taxon>
    </lineage>
</organism>
<evidence type="ECO:0000313" key="1">
    <source>
        <dbReference type="EMBL" id="CAE0368822.1"/>
    </source>
</evidence>
<name>A0A7S3JY32_9STRA</name>